<dbReference type="GO" id="GO:0003677">
    <property type="term" value="F:DNA binding"/>
    <property type="evidence" value="ECO:0007669"/>
    <property type="project" value="InterPro"/>
</dbReference>
<dbReference type="SMART" id="SM00530">
    <property type="entry name" value="HTH_XRE"/>
    <property type="match status" value="1"/>
</dbReference>
<dbReference type="Proteomes" id="UP000287173">
    <property type="component" value="Unassembled WGS sequence"/>
</dbReference>
<proteinExistence type="predicted"/>
<evidence type="ECO:0000313" key="3">
    <source>
        <dbReference type="Proteomes" id="UP000287173"/>
    </source>
</evidence>
<feature type="domain" description="HTH cro/C1-type" evidence="1">
    <location>
        <begin position="7"/>
        <end position="62"/>
    </location>
</feature>
<dbReference type="Pfam" id="PF01381">
    <property type="entry name" value="HTH_3"/>
    <property type="match status" value="1"/>
</dbReference>
<dbReference type="InterPro" id="IPR001387">
    <property type="entry name" value="Cro/C1-type_HTH"/>
</dbReference>
<dbReference type="SUPFAM" id="SSF47413">
    <property type="entry name" value="lambda repressor-like DNA-binding domains"/>
    <property type="match status" value="1"/>
</dbReference>
<dbReference type="EMBL" id="PEMG01000138">
    <property type="protein sequence ID" value="RTI09395.1"/>
    <property type="molecule type" value="Genomic_DNA"/>
</dbReference>
<organism evidence="2 3">
    <name type="scientific">Thermus scotoductus</name>
    <dbReference type="NCBI Taxonomy" id="37636"/>
    <lineage>
        <taxon>Bacteria</taxon>
        <taxon>Thermotogati</taxon>
        <taxon>Deinococcota</taxon>
        <taxon>Deinococci</taxon>
        <taxon>Thermales</taxon>
        <taxon>Thermaceae</taxon>
        <taxon>Thermus</taxon>
    </lineage>
</organism>
<dbReference type="CDD" id="cd00093">
    <property type="entry name" value="HTH_XRE"/>
    <property type="match status" value="1"/>
</dbReference>
<comment type="caution">
    <text evidence="2">The sequence shown here is derived from an EMBL/GenBank/DDBJ whole genome shotgun (WGS) entry which is preliminary data.</text>
</comment>
<name>A0A430UPW0_THESC</name>
<accession>A0A430UPW0</accession>
<reference evidence="2 3" key="1">
    <citation type="journal article" date="2019" name="Extremophiles">
        <title>Biogeography of thermophiles and predominance of Thermus scotoductus in domestic water heaters.</title>
        <authorList>
            <person name="Wilpiszeski R.L."/>
            <person name="Zhang Z."/>
            <person name="House C.H."/>
        </authorList>
    </citation>
    <scope>NUCLEOTIDE SEQUENCE [LARGE SCALE GENOMIC DNA]</scope>
    <source>
        <strain evidence="2 3">17_S17</strain>
    </source>
</reference>
<evidence type="ECO:0000259" key="1">
    <source>
        <dbReference type="PROSITE" id="PS50943"/>
    </source>
</evidence>
<sequence>MKYRVRIKELAEQNGLTLYRLSKQSGLLPSTVYAVGKGQTSPGLDTLAKLHAALEALLGREVGVDEIIEVVRE</sequence>
<dbReference type="PROSITE" id="PS50943">
    <property type="entry name" value="HTH_CROC1"/>
    <property type="match status" value="1"/>
</dbReference>
<dbReference type="RefSeq" id="WP_126218474.1">
    <property type="nucleotide sequence ID" value="NZ_PEMG01000138.1"/>
</dbReference>
<gene>
    <name evidence="2" type="ORF">CSW30_05735</name>
</gene>
<protein>
    <submittedName>
        <fullName evidence="2">Transcriptional regulator</fullName>
    </submittedName>
</protein>
<dbReference type="Gene3D" id="1.10.260.40">
    <property type="entry name" value="lambda repressor-like DNA-binding domains"/>
    <property type="match status" value="1"/>
</dbReference>
<dbReference type="InterPro" id="IPR010982">
    <property type="entry name" value="Lambda_DNA-bd_dom_sf"/>
</dbReference>
<evidence type="ECO:0000313" key="2">
    <source>
        <dbReference type="EMBL" id="RTI09395.1"/>
    </source>
</evidence>
<dbReference type="AlphaFoldDB" id="A0A430UPW0"/>